<evidence type="ECO:0000256" key="1">
    <source>
        <dbReference type="SAM" id="MobiDB-lite"/>
    </source>
</evidence>
<sequence>MHHLQCALLVNGVAKNGKDSGKQSSKYPDNGFKLWRNKNSSDNDKGCHHTTRFNDCCQHSIFRERFLKEE</sequence>
<dbReference type="AlphaFoldDB" id="A0AAD3XZV5"/>
<name>A0AAD3XZV5_NEPGR</name>
<evidence type="ECO:0000313" key="2">
    <source>
        <dbReference type="EMBL" id="GMH22006.1"/>
    </source>
</evidence>
<proteinExistence type="predicted"/>
<dbReference type="EMBL" id="BSYO01000024">
    <property type="protein sequence ID" value="GMH22006.1"/>
    <property type="molecule type" value="Genomic_DNA"/>
</dbReference>
<protein>
    <submittedName>
        <fullName evidence="2">Uncharacterized protein</fullName>
    </submittedName>
</protein>
<comment type="caution">
    <text evidence="2">The sequence shown here is derived from an EMBL/GenBank/DDBJ whole genome shotgun (WGS) entry which is preliminary data.</text>
</comment>
<feature type="region of interest" description="Disordered" evidence="1">
    <location>
        <begin position="15"/>
        <end position="50"/>
    </location>
</feature>
<gene>
    <name evidence="2" type="ORF">Nepgr_023849</name>
</gene>
<accession>A0AAD3XZV5</accession>
<dbReference type="Proteomes" id="UP001279734">
    <property type="component" value="Unassembled WGS sequence"/>
</dbReference>
<reference evidence="2" key="1">
    <citation type="submission" date="2023-05" db="EMBL/GenBank/DDBJ databases">
        <title>Nepenthes gracilis genome sequencing.</title>
        <authorList>
            <person name="Fukushima K."/>
        </authorList>
    </citation>
    <scope>NUCLEOTIDE SEQUENCE</scope>
    <source>
        <strain evidence="2">SING2019-196</strain>
    </source>
</reference>
<keyword evidence="3" id="KW-1185">Reference proteome</keyword>
<organism evidence="2 3">
    <name type="scientific">Nepenthes gracilis</name>
    <name type="common">Slender pitcher plant</name>
    <dbReference type="NCBI Taxonomy" id="150966"/>
    <lineage>
        <taxon>Eukaryota</taxon>
        <taxon>Viridiplantae</taxon>
        <taxon>Streptophyta</taxon>
        <taxon>Embryophyta</taxon>
        <taxon>Tracheophyta</taxon>
        <taxon>Spermatophyta</taxon>
        <taxon>Magnoliopsida</taxon>
        <taxon>eudicotyledons</taxon>
        <taxon>Gunneridae</taxon>
        <taxon>Pentapetalae</taxon>
        <taxon>Caryophyllales</taxon>
        <taxon>Nepenthaceae</taxon>
        <taxon>Nepenthes</taxon>
    </lineage>
</organism>
<evidence type="ECO:0000313" key="3">
    <source>
        <dbReference type="Proteomes" id="UP001279734"/>
    </source>
</evidence>